<dbReference type="PANTHER" id="PTHR47894:SF1">
    <property type="entry name" value="HTH-TYPE TRANSCRIPTIONAL REGULATOR VQSM"/>
    <property type="match status" value="1"/>
</dbReference>
<dbReference type="AlphaFoldDB" id="A0A0R2BEH6"/>
<dbReference type="Proteomes" id="UP000051845">
    <property type="component" value="Unassembled WGS sequence"/>
</dbReference>
<evidence type="ECO:0000256" key="1">
    <source>
        <dbReference type="ARBA" id="ARBA00023015"/>
    </source>
</evidence>
<dbReference type="GO" id="GO:0000976">
    <property type="term" value="F:transcription cis-regulatory region binding"/>
    <property type="evidence" value="ECO:0007669"/>
    <property type="project" value="TreeGrafter"/>
</dbReference>
<dbReference type="InterPro" id="IPR032687">
    <property type="entry name" value="AraC-type_N"/>
</dbReference>
<evidence type="ECO:0000256" key="2">
    <source>
        <dbReference type="ARBA" id="ARBA00023125"/>
    </source>
</evidence>
<evidence type="ECO:0000256" key="3">
    <source>
        <dbReference type="ARBA" id="ARBA00023163"/>
    </source>
</evidence>
<dbReference type="EMBL" id="AYYR01000067">
    <property type="protein sequence ID" value="KRM74891.1"/>
    <property type="molecule type" value="Genomic_DNA"/>
</dbReference>
<organism evidence="5 6">
    <name type="scientific">Secundilactobacillus collinoides DSM 20515 = JCM 1123</name>
    <dbReference type="NCBI Taxonomy" id="1423733"/>
    <lineage>
        <taxon>Bacteria</taxon>
        <taxon>Bacillati</taxon>
        <taxon>Bacillota</taxon>
        <taxon>Bacilli</taxon>
        <taxon>Lactobacillales</taxon>
        <taxon>Lactobacillaceae</taxon>
        <taxon>Secundilactobacillus</taxon>
    </lineage>
</organism>
<dbReference type="SMART" id="SM00342">
    <property type="entry name" value="HTH_ARAC"/>
    <property type="match status" value="1"/>
</dbReference>
<dbReference type="GO" id="GO:0003700">
    <property type="term" value="F:DNA-binding transcription factor activity"/>
    <property type="evidence" value="ECO:0007669"/>
    <property type="project" value="InterPro"/>
</dbReference>
<dbReference type="PROSITE" id="PS01124">
    <property type="entry name" value="HTH_ARAC_FAMILY_2"/>
    <property type="match status" value="1"/>
</dbReference>
<protein>
    <submittedName>
        <fullName evidence="5">Transcription regulator</fullName>
    </submittedName>
</protein>
<dbReference type="Gene3D" id="1.10.10.60">
    <property type="entry name" value="Homeodomain-like"/>
    <property type="match status" value="1"/>
</dbReference>
<gene>
    <name evidence="5" type="ORF">FC82_GL002835</name>
</gene>
<sequence>MKVAVPKQFQSFLQSSSIDFPAILQQAGIANQLWREELDVSDQQYYQLLSALSDALTDEQLVALSDVNRINAFMPPFFAALCAPDGLAALKRLATYKKLAGPIKFNVQELGNQVQIEISFVYPQQELPRFSILNEQLLILSVLRTGSGKRITPTLLTGPYAYGRLVENQFGLHGDQVTHGNQLAFNAADLSAPFQTQNNVMWQYLEPEFNRQLGEMNSQQQFTNEVKKTLFKAIPSGQFTTQDVAQTLGVSQRTLQRNLSAENTTFKQQVQTVQKLLAINYLHDATLTTTDIAYLVGYVEPSSFSRAFKKWTGTTLQIYRKQLTTTKKPV</sequence>
<keyword evidence="3" id="KW-0804">Transcription</keyword>
<evidence type="ECO:0000259" key="4">
    <source>
        <dbReference type="PROSITE" id="PS01124"/>
    </source>
</evidence>
<comment type="caution">
    <text evidence="5">The sequence shown here is derived from an EMBL/GenBank/DDBJ whole genome shotgun (WGS) entry which is preliminary data.</text>
</comment>
<reference evidence="5 6" key="1">
    <citation type="journal article" date="2015" name="Genome Announc.">
        <title>Expanding the biotechnology potential of lactobacilli through comparative genomics of 213 strains and associated genera.</title>
        <authorList>
            <person name="Sun Z."/>
            <person name="Harris H.M."/>
            <person name="McCann A."/>
            <person name="Guo C."/>
            <person name="Argimon S."/>
            <person name="Zhang W."/>
            <person name="Yang X."/>
            <person name="Jeffery I.B."/>
            <person name="Cooney J.C."/>
            <person name="Kagawa T.F."/>
            <person name="Liu W."/>
            <person name="Song Y."/>
            <person name="Salvetti E."/>
            <person name="Wrobel A."/>
            <person name="Rasinkangas P."/>
            <person name="Parkhill J."/>
            <person name="Rea M.C."/>
            <person name="O'Sullivan O."/>
            <person name="Ritari J."/>
            <person name="Douillard F.P."/>
            <person name="Paul Ross R."/>
            <person name="Yang R."/>
            <person name="Briner A.E."/>
            <person name="Felis G.E."/>
            <person name="de Vos W.M."/>
            <person name="Barrangou R."/>
            <person name="Klaenhammer T.R."/>
            <person name="Caufield P.W."/>
            <person name="Cui Y."/>
            <person name="Zhang H."/>
            <person name="O'Toole P.W."/>
        </authorList>
    </citation>
    <scope>NUCLEOTIDE SEQUENCE [LARGE SCALE GENOMIC DNA]</scope>
    <source>
        <strain evidence="5 6">DSM 20515</strain>
    </source>
</reference>
<feature type="domain" description="HTH araC/xylS-type" evidence="4">
    <location>
        <begin position="224"/>
        <end position="322"/>
    </location>
</feature>
<dbReference type="STRING" id="33960.TY91_10295"/>
<accession>A0A0R2BEH6</accession>
<evidence type="ECO:0000313" key="5">
    <source>
        <dbReference type="EMBL" id="KRM74891.1"/>
    </source>
</evidence>
<dbReference type="InterPro" id="IPR009057">
    <property type="entry name" value="Homeodomain-like_sf"/>
</dbReference>
<dbReference type="PANTHER" id="PTHR47894">
    <property type="entry name" value="HTH-TYPE TRANSCRIPTIONAL REGULATOR GADX"/>
    <property type="match status" value="1"/>
</dbReference>
<dbReference type="Pfam" id="PF12833">
    <property type="entry name" value="HTH_18"/>
    <property type="match status" value="1"/>
</dbReference>
<dbReference type="RefSeq" id="WP_056997069.1">
    <property type="nucleotide sequence ID" value="NZ_AYYR01000067.1"/>
</dbReference>
<dbReference type="GO" id="GO:0005829">
    <property type="term" value="C:cytosol"/>
    <property type="evidence" value="ECO:0007669"/>
    <property type="project" value="TreeGrafter"/>
</dbReference>
<dbReference type="PATRIC" id="fig|1423733.4.peg.2960"/>
<dbReference type="SUPFAM" id="SSF46689">
    <property type="entry name" value="Homeodomain-like"/>
    <property type="match status" value="1"/>
</dbReference>
<keyword evidence="2" id="KW-0238">DNA-binding</keyword>
<evidence type="ECO:0000313" key="6">
    <source>
        <dbReference type="Proteomes" id="UP000051845"/>
    </source>
</evidence>
<dbReference type="Pfam" id="PF12625">
    <property type="entry name" value="Arabinose_bd"/>
    <property type="match status" value="1"/>
</dbReference>
<keyword evidence="1" id="KW-0805">Transcription regulation</keyword>
<proteinExistence type="predicted"/>
<name>A0A0R2BEH6_SECCO</name>
<dbReference type="InterPro" id="IPR018060">
    <property type="entry name" value="HTH_AraC"/>
</dbReference>